<dbReference type="EMBL" id="UINC01059677">
    <property type="protein sequence ID" value="SVB83350.1"/>
    <property type="molecule type" value="Genomic_DNA"/>
</dbReference>
<reference evidence="1" key="1">
    <citation type="submission" date="2018-05" db="EMBL/GenBank/DDBJ databases">
        <authorList>
            <person name="Lanie J.A."/>
            <person name="Ng W.-L."/>
            <person name="Kazmierczak K.M."/>
            <person name="Andrzejewski T.M."/>
            <person name="Davidsen T.M."/>
            <person name="Wayne K.J."/>
            <person name="Tettelin H."/>
            <person name="Glass J.I."/>
            <person name="Rusch D."/>
            <person name="Podicherti R."/>
            <person name="Tsui H.-C.T."/>
            <person name="Winkler M.E."/>
        </authorList>
    </citation>
    <scope>NUCLEOTIDE SEQUENCE</scope>
</reference>
<accession>A0A382H7W1</accession>
<gene>
    <name evidence="1" type="ORF">METZ01_LOCUS236204</name>
</gene>
<feature type="non-terminal residue" evidence="1">
    <location>
        <position position="1"/>
    </location>
</feature>
<evidence type="ECO:0008006" key="2">
    <source>
        <dbReference type="Google" id="ProtNLM"/>
    </source>
</evidence>
<dbReference type="AlphaFoldDB" id="A0A382H7W1"/>
<protein>
    <recommendedName>
        <fullName evidence="2">Biopolymer transporter ExbD</fullName>
    </recommendedName>
</protein>
<proteinExistence type="predicted"/>
<organism evidence="1">
    <name type="scientific">marine metagenome</name>
    <dbReference type="NCBI Taxonomy" id="408172"/>
    <lineage>
        <taxon>unclassified sequences</taxon>
        <taxon>metagenomes</taxon>
        <taxon>ecological metagenomes</taxon>
    </lineage>
</organism>
<name>A0A382H7W1_9ZZZZ</name>
<sequence>VLRPRAVTAESLEKNAILFALAADDSLYYAGETISIDEVRPLVEGLRREVDAPVVIQVDELADATKLAKLVRKGKLAGAPVSIATRKPE</sequence>
<evidence type="ECO:0000313" key="1">
    <source>
        <dbReference type="EMBL" id="SVB83350.1"/>
    </source>
</evidence>